<evidence type="ECO:0000313" key="19">
    <source>
        <dbReference type="Proteomes" id="UP000317378"/>
    </source>
</evidence>
<feature type="region of interest" description="Disordered" evidence="13">
    <location>
        <begin position="484"/>
        <end position="517"/>
    </location>
</feature>
<evidence type="ECO:0000256" key="14">
    <source>
        <dbReference type="SAM" id="Phobius"/>
    </source>
</evidence>
<evidence type="ECO:0000256" key="11">
    <source>
        <dbReference type="ARBA" id="ARBA00023136"/>
    </source>
</evidence>
<feature type="chain" id="PRO_5021230376" description="Protein YobA" evidence="15">
    <location>
        <begin position="29"/>
        <end position="614"/>
    </location>
</feature>
<evidence type="ECO:0000256" key="6">
    <source>
        <dbReference type="ARBA" id="ARBA00022723"/>
    </source>
</evidence>
<feature type="transmembrane region" description="Helical" evidence="14">
    <location>
        <begin position="262"/>
        <end position="282"/>
    </location>
</feature>
<evidence type="ECO:0000256" key="1">
    <source>
        <dbReference type="ARBA" id="ARBA00004418"/>
    </source>
</evidence>
<feature type="transmembrane region" description="Helical" evidence="14">
    <location>
        <begin position="371"/>
        <end position="388"/>
    </location>
</feature>
<evidence type="ECO:0000259" key="17">
    <source>
        <dbReference type="Pfam" id="PF05425"/>
    </source>
</evidence>
<feature type="transmembrane region" description="Helical" evidence="14">
    <location>
        <begin position="302"/>
        <end position="319"/>
    </location>
</feature>
<dbReference type="Proteomes" id="UP000317378">
    <property type="component" value="Unassembled WGS sequence"/>
</dbReference>
<dbReference type="InterPro" id="IPR014755">
    <property type="entry name" value="Cu-Rt/internalin_Ig-like"/>
</dbReference>
<evidence type="ECO:0000256" key="5">
    <source>
        <dbReference type="ARBA" id="ARBA00022692"/>
    </source>
</evidence>
<name>A0A505D8F0_9ACTN</name>
<accession>A0A505D8F0</accession>
<keyword evidence="6" id="KW-0479">Metal-binding</keyword>
<keyword evidence="8" id="KW-0574">Periplasm</keyword>
<dbReference type="GO" id="GO:0005886">
    <property type="term" value="C:plasma membrane"/>
    <property type="evidence" value="ECO:0007669"/>
    <property type="project" value="UniProtKB-SubCell"/>
</dbReference>
<feature type="transmembrane region" description="Helical" evidence="14">
    <location>
        <begin position="461"/>
        <end position="481"/>
    </location>
</feature>
<comment type="subcellular location">
    <subcellularLocation>
        <location evidence="2">Cell membrane</location>
        <topology evidence="2">Multi-pass membrane protein</topology>
    </subcellularLocation>
    <subcellularLocation>
        <location evidence="1">Periplasm</location>
    </subcellularLocation>
</comment>
<feature type="compositionally biased region" description="Acidic residues" evidence="13">
    <location>
        <begin position="428"/>
        <end position="437"/>
    </location>
</feature>
<dbReference type="GO" id="GO:0046688">
    <property type="term" value="P:response to copper ion"/>
    <property type="evidence" value="ECO:0007669"/>
    <property type="project" value="InterPro"/>
</dbReference>
<dbReference type="Pfam" id="PF05425">
    <property type="entry name" value="CopD"/>
    <property type="match status" value="1"/>
</dbReference>
<evidence type="ECO:0000256" key="4">
    <source>
        <dbReference type="ARBA" id="ARBA00022475"/>
    </source>
</evidence>
<evidence type="ECO:0000256" key="7">
    <source>
        <dbReference type="ARBA" id="ARBA00022729"/>
    </source>
</evidence>
<evidence type="ECO:0000256" key="13">
    <source>
        <dbReference type="SAM" id="MobiDB-lite"/>
    </source>
</evidence>
<dbReference type="InterPro" id="IPR032694">
    <property type="entry name" value="CopC/D"/>
</dbReference>
<dbReference type="PANTHER" id="PTHR34820:SF4">
    <property type="entry name" value="INNER MEMBRANE PROTEIN YEBZ"/>
    <property type="match status" value="1"/>
</dbReference>
<dbReference type="GO" id="GO:0006825">
    <property type="term" value="P:copper ion transport"/>
    <property type="evidence" value="ECO:0007669"/>
    <property type="project" value="InterPro"/>
</dbReference>
<feature type="transmembrane region" description="Helical" evidence="14">
    <location>
        <begin position="331"/>
        <end position="351"/>
    </location>
</feature>
<evidence type="ECO:0000256" key="10">
    <source>
        <dbReference type="ARBA" id="ARBA00023008"/>
    </source>
</evidence>
<evidence type="ECO:0000256" key="2">
    <source>
        <dbReference type="ARBA" id="ARBA00004651"/>
    </source>
</evidence>
<gene>
    <name evidence="18" type="ORF">FGD71_028835</name>
</gene>
<dbReference type="GO" id="GO:0042597">
    <property type="term" value="C:periplasmic space"/>
    <property type="evidence" value="ECO:0007669"/>
    <property type="project" value="UniProtKB-SubCell"/>
</dbReference>
<evidence type="ECO:0000256" key="15">
    <source>
        <dbReference type="SAM" id="SignalP"/>
    </source>
</evidence>
<sequence>MSAPRRAVALVVLLGTLFLLGGAGTASAHSALRDTDPREDSVVKTAPKQVTLTFTESVGLSDDSIRVLDPENRDVSVGEAAHAAGRSDTARVRLRDDLPDGTFTVAWRVVSADSHPIAGAFTFSVGKPSATAAVPVGPAVNPATGVLYGIARYAAYAAAALLIGAATFLLACRPPSAEPLRKPFRIGCWTLLASTVALLFLRGPYARGTGPTSAFDPSLLQNTMDSRPGWALLARLILLGAVTVFLVRLGRSEHRPQERPKPAVLVSGALLAVALAGTWAAAEHASAGIQVPVAMTSSVLHLLAMAVWLGGLAALLITLHRPEIPLLAAPVARFSRLAFTSVAVLVATGVYQSWRGLGSWGALAGTQYGRLLVAKVVVVVLLLGAAAYSRQWTTGRLGLGAETQPRVRELETVGAAASAGAGPGGTGDAEEPDDSHEPDESHESSGGPETPARRQELRRSVLTEVVVGVLVLVITTVLTGTEPGRAATETRTDATAAADPPVTSTTVVPFDVGTPGGRGKVQIVLEPGRVGENRIEALVMAADGGVSTVPEIRLTFTLPSQKIGPIDAELTDQGGYWGTDSLNLPLPGTWTMKVTVRTTDIDQVTESKTVKIAP</sequence>
<keyword evidence="19" id="KW-1185">Reference proteome</keyword>
<dbReference type="OrthoDB" id="5242236at2"/>
<feature type="compositionally biased region" description="Low complexity" evidence="13">
    <location>
        <begin position="484"/>
        <end position="511"/>
    </location>
</feature>
<dbReference type="EMBL" id="VCHX02000168">
    <property type="protein sequence ID" value="TPQ18880.1"/>
    <property type="molecule type" value="Genomic_DNA"/>
</dbReference>
<evidence type="ECO:0000259" key="16">
    <source>
        <dbReference type="Pfam" id="PF04234"/>
    </source>
</evidence>
<dbReference type="SUPFAM" id="SSF81296">
    <property type="entry name" value="E set domains"/>
    <property type="match status" value="1"/>
</dbReference>
<evidence type="ECO:0000256" key="9">
    <source>
        <dbReference type="ARBA" id="ARBA00022989"/>
    </source>
</evidence>
<dbReference type="Pfam" id="PF04234">
    <property type="entry name" value="CopC"/>
    <property type="match status" value="1"/>
</dbReference>
<feature type="region of interest" description="Disordered" evidence="13">
    <location>
        <begin position="415"/>
        <end position="456"/>
    </location>
</feature>
<feature type="domain" description="CopC" evidence="16">
    <location>
        <begin position="29"/>
        <end position="125"/>
    </location>
</feature>
<keyword evidence="11 14" id="KW-0472">Membrane</keyword>
<protein>
    <recommendedName>
        <fullName evidence="12">Protein YobA</fullName>
    </recommendedName>
</protein>
<feature type="domain" description="Copper resistance protein D" evidence="17">
    <location>
        <begin position="331"/>
        <end position="399"/>
    </location>
</feature>
<dbReference type="InterPro" id="IPR007348">
    <property type="entry name" value="CopC_dom"/>
</dbReference>
<reference evidence="18 19" key="1">
    <citation type="submission" date="2019-06" db="EMBL/GenBank/DDBJ databases">
        <title>Streptomyces sporangiiformans sp. nov., a novel actinomycete isolated from soil in Mount Song.</title>
        <authorList>
            <person name="Han L."/>
        </authorList>
    </citation>
    <scope>NUCLEOTIDE SEQUENCE [LARGE SCALE GENOMIC DNA]</scope>
    <source>
        <strain evidence="18 19">NEAU-SSA 1</strain>
    </source>
</reference>
<evidence type="ECO:0000256" key="8">
    <source>
        <dbReference type="ARBA" id="ARBA00022764"/>
    </source>
</evidence>
<keyword evidence="5 14" id="KW-0812">Transmembrane</keyword>
<keyword evidence="4" id="KW-1003">Cell membrane</keyword>
<dbReference type="InterPro" id="IPR008457">
    <property type="entry name" value="Cu-R_CopD_dom"/>
</dbReference>
<comment type="caution">
    <text evidence="18">The sequence shown here is derived from an EMBL/GenBank/DDBJ whole genome shotgun (WGS) entry which is preliminary data.</text>
</comment>
<dbReference type="FunFam" id="2.60.40.1220:FF:000001">
    <property type="entry name" value="CopC domain-containing protein YobA"/>
    <property type="match status" value="1"/>
</dbReference>
<proteinExistence type="inferred from homology"/>
<evidence type="ECO:0000256" key="12">
    <source>
        <dbReference type="ARBA" id="ARBA00070395"/>
    </source>
</evidence>
<feature type="transmembrane region" description="Helical" evidence="14">
    <location>
        <begin position="153"/>
        <end position="172"/>
    </location>
</feature>
<dbReference type="AlphaFoldDB" id="A0A505D8F0"/>
<keyword evidence="9 14" id="KW-1133">Transmembrane helix</keyword>
<evidence type="ECO:0000256" key="3">
    <source>
        <dbReference type="ARBA" id="ARBA00010509"/>
    </source>
</evidence>
<feature type="signal peptide" evidence="15">
    <location>
        <begin position="1"/>
        <end position="28"/>
    </location>
</feature>
<dbReference type="Gene3D" id="2.60.40.1220">
    <property type="match status" value="1"/>
</dbReference>
<dbReference type="InterPro" id="IPR014756">
    <property type="entry name" value="Ig_E-set"/>
</dbReference>
<dbReference type="PANTHER" id="PTHR34820">
    <property type="entry name" value="INNER MEMBRANE PROTEIN YEBZ"/>
    <property type="match status" value="1"/>
</dbReference>
<keyword evidence="7 15" id="KW-0732">Signal</keyword>
<feature type="transmembrane region" description="Helical" evidence="14">
    <location>
        <begin position="229"/>
        <end position="250"/>
    </location>
</feature>
<feature type="transmembrane region" description="Helical" evidence="14">
    <location>
        <begin position="184"/>
        <end position="201"/>
    </location>
</feature>
<comment type="similarity">
    <text evidence="3">Belongs to the CopC family.</text>
</comment>
<organism evidence="18 19">
    <name type="scientific">Streptomyces sporangiiformans</name>
    <dbReference type="NCBI Taxonomy" id="2315329"/>
    <lineage>
        <taxon>Bacteria</taxon>
        <taxon>Bacillati</taxon>
        <taxon>Actinomycetota</taxon>
        <taxon>Actinomycetes</taxon>
        <taxon>Kitasatosporales</taxon>
        <taxon>Streptomycetaceae</taxon>
        <taxon>Streptomyces</taxon>
    </lineage>
</organism>
<evidence type="ECO:0000313" key="18">
    <source>
        <dbReference type="EMBL" id="TPQ18880.1"/>
    </source>
</evidence>
<dbReference type="GO" id="GO:0005507">
    <property type="term" value="F:copper ion binding"/>
    <property type="evidence" value="ECO:0007669"/>
    <property type="project" value="InterPro"/>
</dbReference>
<dbReference type="RefSeq" id="WP_119103470.1">
    <property type="nucleotide sequence ID" value="NZ_QXMJ01000168.1"/>
</dbReference>
<keyword evidence="10" id="KW-0186">Copper</keyword>